<dbReference type="Gene3D" id="1.10.230.10">
    <property type="entry name" value="Cytochrome P450-Terp, domain 2"/>
    <property type="match status" value="1"/>
</dbReference>
<dbReference type="GeneID" id="25263291"/>
<comment type="similarity">
    <text evidence="2 5">Belongs to the citrate synthase family.</text>
</comment>
<dbReference type="HOGENOM" id="CLU_025068_0_0_1"/>
<dbReference type="GO" id="GO:0046912">
    <property type="term" value="F:acyltransferase activity, acyl groups converted into alkyl on transfer"/>
    <property type="evidence" value="ECO:0007669"/>
    <property type="project" value="InterPro"/>
</dbReference>
<dbReference type="InterPro" id="IPR019810">
    <property type="entry name" value="Citrate_synthase_AS"/>
</dbReference>
<dbReference type="InterPro" id="IPR016143">
    <property type="entry name" value="Citrate_synth-like_sm_a-sub"/>
</dbReference>
<organism evidence="6 7">
    <name type="scientific">Tilletiaria anomala (strain ATCC 24038 / CBS 436.72 / UBC 951)</name>
    <dbReference type="NCBI Taxonomy" id="1037660"/>
    <lineage>
        <taxon>Eukaryota</taxon>
        <taxon>Fungi</taxon>
        <taxon>Dikarya</taxon>
        <taxon>Basidiomycota</taxon>
        <taxon>Ustilaginomycotina</taxon>
        <taxon>Exobasidiomycetes</taxon>
        <taxon>Georgefischeriales</taxon>
        <taxon>Tilletiariaceae</taxon>
        <taxon>Tilletiaria</taxon>
    </lineage>
</organism>
<evidence type="ECO:0000256" key="4">
    <source>
        <dbReference type="ARBA" id="ARBA00022679"/>
    </source>
</evidence>
<dbReference type="PRINTS" id="PR00143">
    <property type="entry name" value="CITRTSNTHASE"/>
</dbReference>
<dbReference type="FunFam" id="1.10.580.10:FF:000005">
    <property type="entry name" value="Citrate synthase"/>
    <property type="match status" value="1"/>
</dbReference>
<name>A0A066VPX3_TILAU</name>
<dbReference type="Pfam" id="PF00285">
    <property type="entry name" value="Citrate_synt"/>
    <property type="match status" value="1"/>
</dbReference>
<evidence type="ECO:0000256" key="3">
    <source>
        <dbReference type="ARBA" id="ARBA00022532"/>
    </source>
</evidence>
<evidence type="ECO:0000256" key="1">
    <source>
        <dbReference type="ARBA" id="ARBA00005007"/>
    </source>
</evidence>
<dbReference type="GO" id="GO:0006099">
    <property type="term" value="P:tricarboxylic acid cycle"/>
    <property type="evidence" value="ECO:0007669"/>
    <property type="project" value="UniProtKB-KW"/>
</dbReference>
<proteinExistence type="inferred from homology"/>
<keyword evidence="4 5" id="KW-0808">Transferase</keyword>
<comment type="caution">
    <text evidence="6">The sequence shown here is derived from an EMBL/GenBank/DDBJ whole genome shotgun (WGS) entry which is preliminary data.</text>
</comment>
<evidence type="ECO:0000313" key="6">
    <source>
        <dbReference type="EMBL" id="KDN43792.1"/>
    </source>
</evidence>
<dbReference type="SUPFAM" id="SSF48256">
    <property type="entry name" value="Citrate synthase"/>
    <property type="match status" value="1"/>
</dbReference>
<dbReference type="RefSeq" id="XP_013242507.1">
    <property type="nucleotide sequence ID" value="XM_013387053.1"/>
</dbReference>
<dbReference type="FunFam" id="1.10.230.10:FF:000002">
    <property type="entry name" value="Citrate synthase"/>
    <property type="match status" value="1"/>
</dbReference>
<dbReference type="InterPro" id="IPR016142">
    <property type="entry name" value="Citrate_synth-like_lrg_a-sub"/>
</dbReference>
<dbReference type="OrthoDB" id="435022at2759"/>
<keyword evidence="7" id="KW-1185">Reference proteome</keyword>
<comment type="pathway">
    <text evidence="1">Carbohydrate metabolism.</text>
</comment>
<dbReference type="EMBL" id="JMSN01000058">
    <property type="protein sequence ID" value="KDN43792.1"/>
    <property type="molecule type" value="Genomic_DNA"/>
</dbReference>
<keyword evidence="3" id="KW-0816">Tricarboxylic acid cycle</keyword>
<dbReference type="Proteomes" id="UP000027361">
    <property type="component" value="Unassembled WGS sequence"/>
</dbReference>
<dbReference type="AlphaFoldDB" id="A0A066VPX3"/>
<dbReference type="STRING" id="1037660.A0A066VPX3"/>
<dbReference type="InterPro" id="IPR002020">
    <property type="entry name" value="Citrate_synthase"/>
</dbReference>
<gene>
    <name evidence="6" type="ORF">K437DRAFT_248282</name>
</gene>
<protein>
    <recommendedName>
        <fullName evidence="5">Citrate synthase</fullName>
    </recommendedName>
</protein>
<dbReference type="PANTHER" id="PTHR42871">
    <property type="entry name" value="CITRATE SYNTHASE"/>
    <property type="match status" value="1"/>
</dbReference>
<evidence type="ECO:0000313" key="7">
    <source>
        <dbReference type="Proteomes" id="UP000027361"/>
    </source>
</evidence>
<evidence type="ECO:0000256" key="2">
    <source>
        <dbReference type="ARBA" id="ARBA00010566"/>
    </source>
</evidence>
<dbReference type="InterPro" id="IPR036969">
    <property type="entry name" value="Citrate_synthase_sf"/>
</dbReference>
<dbReference type="PROSITE" id="PS00480">
    <property type="entry name" value="CITRATE_SYNTHASE"/>
    <property type="match status" value="1"/>
</dbReference>
<dbReference type="GO" id="GO:0032787">
    <property type="term" value="P:monocarboxylic acid metabolic process"/>
    <property type="evidence" value="ECO:0007669"/>
    <property type="project" value="UniProtKB-ARBA"/>
</dbReference>
<evidence type="ECO:0000256" key="5">
    <source>
        <dbReference type="RuleBase" id="RU000441"/>
    </source>
</evidence>
<dbReference type="InParanoid" id="A0A066VPX3"/>
<sequence>MGITSNAGAGPAPEQSLTIIDNRTNSTYKIPITDNSILASDFKKIKASSAAVIGDRQREENETEGGLRVYDAGFTNTAVLRSTITYIDGERGILRYRGYPIEELAASSNFLEVAYLLLYGDLPTKRQYKIFSSEVMHHSFVHRDVEGLMESFRYDSHPMAMLTSAFAALGAFSPEANPALQGQNLYTNAAKGDMAAMANMDKQIYRLIGKAPTLATMAYRVRQGRPFNKPPLGLSFAGSFLYMIDALNEREYKPNPVLERALDILFILHADHELNASTATVLQVGSTLADPYTAVSAGCAALYGPSHGGANEAVVRMLEEIGGKENVPKFIEQVKKKTRVLSGFGHRVYKNTDPRSTIIRQVAEDVFRVAGRSPLLDTALALKEAAETDSYFIDRKLYPNVDFYSGICYKVLGLPTDFYVLMFAVPRVVGWLAHWRQMVLQSSGVKIWRPRQIYVGEAAREYVPMDAREQQLRHNEPDFRKTPVPISHGGDTKRRALATFKDQLGRVHVGSKL</sequence>
<dbReference type="Gene3D" id="1.10.580.10">
    <property type="entry name" value="Citrate Synthase, domain 1"/>
    <property type="match status" value="1"/>
</dbReference>
<dbReference type="PANTHER" id="PTHR42871:SF1">
    <property type="entry name" value="CITRATE SYNTHASE"/>
    <property type="match status" value="1"/>
</dbReference>
<reference evidence="6 7" key="1">
    <citation type="submission" date="2014-05" db="EMBL/GenBank/DDBJ databases">
        <title>Draft genome sequence of a rare smut relative, Tilletiaria anomala UBC 951.</title>
        <authorList>
            <consortium name="DOE Joint Genome Institute"/>
            <person name="Toome M."/>
            <person name="Kuo A."/>
            <person name="Henrissat B."/>
            <person name="Lipzen A."/>
            <person name="Tritt A."/>
            <person name="Yoshinaga Y."/>
            <person name="Zane M."/>
            <person name="Barry K."/>
            <person name="Grigoriev I.V."/>
            <person name="Spatafora J.W."/>
            <person name="Aimea M.C."/>
        </authorList>
    </citation>
    <scope>NUCLEOTIDE SEQUENCE [LARGE SCALE GENOMIC DNA]</scope>
    <source>
        <strain evidence="6 7">UBC 951</strain>
    </source>
</reference>
<accession>A0A066VPX3</accession>
<dbReference type="OMA" id="HWRQQML"/>